<feature type="transmembrane region" description="Helical" evidence="7">
    <location>
        <begin position="105"/>
        <end position="131"/>
    </location>
</feature>
<feature type="transmembrane region" description="Helical" evidence="7">
    <location>
        <begin position="354"/>
        <end position="379"/>
    </location>
</feature>
<dbReference type="GO" id="GO:0022857">
    <property type="term" value="F:transmembrane transporter activity"/>
    <property type="evidence" value="ECO:0007669"/>
    <property type="project" value="TreeGrafter"/>
</dbReference>
<dbReference type="InterPro" id="IPR003838">
    <property type="entry name" value="ABC3_permease_C"/>
</dbReference>
<evidence type="ECO:0000256" key="6">
    <source>
        <dbReference type="ARBA" id="ARBA00038076"/>
    </source>
</evidence>
<feature type="domain" description="ABC3 transporter permease C-terminal" evidence="8">
    <location>
        <begin position="313"/>
        <end position="419"/>
    </location>
</feature>
<gene>
    <name evidence="9" type="ORF">FPZ12_021480</name>
</gene>
<dbReference type="PANTHER" id="PTHR30572">
    <property type="entry name" value="MEMBRANE COMPONENT OF TRANSPORTER-RELATED"/>
    <property type="match status" value="1"/>
</dbReference>
<evidence type="ECO:0000313" key="10">
    <source>
        <dbReference type="Proteomes" id="UP000319769"/>
    </source>
</evidence>
<feature type="transmembrane region" description="Helical" evidence="7">
    <location>
        <begin position="12"/>
        <end position="36"/>
    </location>
</feature>
<feature type="transmembrane region" description="Helical" evidence="7">
    <location>
        <begin position="143"/>
        <end position="167"/>
    </location>
</feature>
<keyword evidence="3 7" id="KW-0812">Transmembrane</keyword>
<evidence type="ECO:0000256" key="3">
    <source>
        <dbReference type="ARBA" id="ARBA00022692"/>
    </source>
</evidence>
<sequence length="434" mass="43721">MMRALVFRTLRPVSQVAAAGVIFAGTALLTGFAALLDTGLSTGPEGDTLRLLPMILGSWTVAIVAFAIVSTVALVINQREREYALMRAAGATPGQVRRLVFGQTLVVALPSIALGVLPGLGIGAIALARLADAGLAPVSDLRLSAITFTAGVAASLLAVVIGALFVARGTAKISPVRALASAREFTTRAVKTRRRSAAILFGIGLASGLTVFAMPDATGQVATAGPACVFSSIGLALLGPSLAASCGRRIAPLLGTVGRLAGHNLGTTGAAAVPALVILVGMATGTLYMQSTDNATQQGSSTDAATIASANYLVVAMVIAFCAIAVVNTLIAATRDRRREFGLLRVVAATPRQVLGMVSAEALLTALLGIVLGTLASLVTIVPYSLVKLHTPTPAGSPWTYAGITGGAIVLAFAATLPGTANSVRAQPIAALAG</sequence>
<dbReference type="Pfam" id="PF02687">
    <property type="entry name" value="FtsX"/>
    <property type="match status" value="2"/>
</dbReference>
<dbReference type="PANTHER" id="PTHR30572:SF4">
    <property type="entry name" value="ABC TRANSPORTER PERMEASE YTRF"/>
    <property type="match status" value="1"/>
</dbReference>
<feature type="transmembrane region" description="Helical" evidence="7">
    <location>
        <begin position="197"/>
        <end position="215"/>
    </location>
</feature>
<feature type="domain" description="ABC3 transporter permease C-terminal" evidence="8">
    <location>
        <begin position="60"/>
        <end position="175"/>
    </location>
</feature>
<feature type="transmembrane region" description="Helical" evidence="7">
    <location>
        <begin position="56"/>
        <end position="77"/>
    </location>
</feature>
<keyword evidence="10" id="KW-1185">Reference proteome</keyword>
<evidence type="ECO:0000259" key="8">
    <source>
        <dbReference type="Pfam" id="PF02687"/>
    </source>
</evidence>
<dbReference type="Proteomes" id="UP000319769">
    <property type="component" value="Unassembled WGS sequence"/>
</dbReference>
<proteinExistence type="inferred from homology"/>
<dbReference type="OrthoDB" id="3223244at2"/>
<comment type="similarity">
    <text evidence="6">Belongs to the ABC-4 integral membrane protein family.</text>
</comment>
<dbReference type="AlphaFoldDB" id="A0A5N0V2L2"/>
<keyword evidence="2" id="KW-1003">Cell membrane</keyword>
<name>A0A5N0V2L2_9PSEU</name>
<evidence type="ECO:0000256" key="1">
    <source>
        <dbReference type="ARBA" id="ARBA00004651"/>
    </source>
</evidence>
<dbReference type="EMBL" id="VMNW02000032">
    <property type="protein sequence ID" value="KAA9158881.1"/>
    <property type="molecule type" value="Genomic_DNA"/>
</dbReference>
<dbReference type="GO" id="GO:0005886">
    <property type="term" value="C:plasma membrane"/>
    <property type="evidence" value="ECO:0007669"/>
    <property type="project" value="UniProtKB-SubCell"/>
</dbReference>
<evidence type="ECO:0000313" key="9">
    <source>
        <dbReference type="EMBL" id="KAA9158881.1"/>
    </source>
</evidence>
<protein>
    <submittedName>
        <fullName evidence="9">FtsX-like permease family protein</fullName>
    </submittedName>
</protein>
<comment type="caution">
    <text evidence="9">The sequence shown here is derived from an EMBL/GenBank/DDBJ whole genome shotgun (WGS) entry which is preliminary data.</text>
</comment>
<keyword evidence="4 7" id="KW-1133">Transmembrane helix</keyword>
<comment type="subcellular location">
    <subcellularLocation>
        <location evidence="1">Cell membrane</location>
        <topology evidence="1">Multi-pass membrane protein</topology>
    </subcellularLocation>
</comment>
<dbReference type="InterPro" id="IPR050250">
    <property type="entry name" value="Macrolide_Exporter_MacB"/>
</dbReference>
<reference evidence="9" key="1">
    <citation type="submission" date="2019-09" db="EMBL/GenBank/DDBJ databases">
        <authorList>
            <person name="Teo W.F.A."/>
            <person name="Duangmal K."/>
        </authorList>
    </citation>
    <scope>NUCLEOTIDE SEQUENCE [LARGE SCALE GENOMIC DNA]</scope>
    <source>
        <strain evidence="9">K81G1</strain>
    </source>
</reference>
<accession>A0A5N0V2L2</accession>
<evidence type="ECO:0000256" key="5">
    <source>
        <dbReference type="ARBA" id="ARBA00023136"/>
    </source>
</evidence>
<organism evidence="9 10">
    <name type="scientific">Amycolatopsis acidicola</name>
    <dbReference type="NCBI Taxonomy" id="2596893"/>
    <lineage>
        <taxon>Bacteria</taxon>
        <taxon>Bacillati</taxon>
        <taxon>Actinomycetota</taxon>
        <taxon>Actinomycetes</taxon>
        <taxon>Pseudonocardiales</taxon>
        <taxon>Pseudonocardiaceae</taxon>
        <taxon>Amycolatopsis</taxon>
    </lineage>
</organism>
<feature type="transmembrane region" description="Helical" evidence="7">
    <location>
        <begin position="265"/>
        <end position="289"/>
    </location>
</feature>
<evidence type="ECO:0000256" key="4">
    <source>
        <dbReference type="ARBA" id="ARBA00022989"/>
    </source>
</evidence>
<feature type="transmembrane region" description="Helical" evidence="7">
    <location>
        <begin position="309"/>
        <end position="333"/>
    </location>
</feature>
<keyword evidence="5 7" id="KW-0472">Membrane</keyword>
<feature type="transmembrane region" description="Helical" evidence="7">
    <location>
        <begin position="399"/>
        <end position="417"/>
    </location>
</feature>
<evidence type="ECO:0000256" key="7">
    <source>
        <dbReference type="SAM" id="Phobius"/>
    </source>
</evidence>
<evidence type="ECO:0000256" key="2">
    <source>
        <dbReference type="ARBA" id="ARBA00022475"/>
    </source>
</evidence>
<feature type="transmembrane region" description="Helical" evidence="7">
    <location>
        <begin position="221"/>
        <end position="244"/>
    </location>
</feature>